<feature type="region of interest" description="Disordered" evidence="4">
    <location>
        <begin position="467"/>
        <end position="501"/>
    </location>
</feature>
<dbReference type="InterPro" id="IPR002035">
    <property type="entry name" value="VWF_A"/>
</dbReference>
<keyword evidence="2" id="KW-0964">Secreted</keyword>
<dbReference type="InterPro" id="IPR036465">
    <property type="entry name" value="vWFA_dom_sf"/>
</dbReference>
<dbReference type="EMBL" id="CACVKT020008339">
    <property type="protein sequence ID" value="CAC5414280.1"/>
    <property type="molecule type" value="Genomic_DNA"/>
</dbReference>
<dbReference type="SMART" id="SM00327">
    <property type="entry name" value="VWA"/>
    <property type="match status" value="1"/>
</dbReference>
<dbReference type="PANTHER" id="PTHR47763:SF1">
    <property type="entry name" value="DUF659 DOMAIN-CONTAINING PROTEIN"/>
    <property type="match status" value="1"/>
</dbReference>
<dbReference type="InterPro" id="IPR056861">
    <property type="entry name" value="HMCN1-like_VWA"/>
</dbReference>
<dbReference type="PANTHER" id="PTHR47763">
    <property type="entry name" value="ALPHA-PROTEIN KINASE VWKA"/>
    <property type="match status" value="1"/>
</dbReference>
<dbReference type="Pfam" id="PF25106">
    <property type="entry name" value="VWA_4"/>
    <property type="match status" value="1"/>
</dbReference>
<dbReference type="OrthoDB" id="410592at2759"/>
<organism evidence="6 7">
    <name type="scientific">Mytilus coruscus</name>
    <name type="common">Sea mussel</name>
    <dbReference type="NCBI Taxonomy" id="42192"/>
    <lineage>
        <taxon>Eukaryota</taxon>
        <taxon>Metazoa</taxon>
        <taxon>Spiralia</taxon>
        <taxon>Lophotrochozoa</taxon>
        <taxon>Mollusca</taxon>
        <taxon>Bivalvia</taxon>
        <taxon>Autobranchia</taxon>
        <taxon>Pteriomorphia</taxon>
        <taxon>Mytilida</taxon>
        <taxon>Mytiloidea</taxon>
        <taxon>Mytilidae</taxon>
        <taxon>Mytilinae</taxon>
        <taxon>Mytilus</taxon>
    </lineage>
</organism>
<protein>
    <recommendedName>
        <fullName evidence="5">VWFA domain-containing protein</fullName>
    </recommendedName>
</protein>
<feature type="domain" description="VWFA" evidence="5">
    <location>
        <begin position="508"/>
        <end position="551"/>
    </location>
</feature>
<feature type="compositionally biased region" description="Polar residues" evidence="4">
    <location>
        <begin position="490"/>
        <end position="501"/>
    </location>
</feature>
<proteinExistence type="predicted"/>
<evidence type="ECO:0000259" key="5">
    <source>
        <dbReference type="PROSITE" id="PS50234"/>
    </source>
</evidence>
<dbReference type="PROSITE" id="PS50234">
    <property type="entry name" value="VWFA"/>
    <property type="match status" value="2"/>
</dbReference>
<evidence type="ECO:0000313" key="7">
    <source>
        <dbReference type="Proteomes" id="UP000507470"/>
    </source>
</evidence>
<evidence type="ECO:0000256" key="1">
    <source>
        <dbReference type="ARBA" id="ARBA00004613"/>
    </source>
</evidence>
<evidence type="ECO:0000256" key="3">
    <source>
        <dbReference type="ARBA" id="ARBA00022729"/>
    </source>
</evidence>
<dbReference type="SUPFAM" id="SSF53300">
    <property type="entry name" value="vWA-like"/>
    <property type="match status" value="2"/>
</dbReference>
<dbReference type="AlphaFoldDB" id="A0A6J8E1F2"/>
<dbReference type="GO" id="GO:0004674">
    <property type="term" value="F:protein serine/threonine kinase activity"/>
    <property type="evidence" value="ECO:0007669"/>
    <property type="project" value="TreeGrafter"/>
</dbReference>
<keyword evidence="7" id="KW-1185">Reference proteome</keyword>
<evidence type="ECO:0000256" key="4">
    <source>
        <dbReference type="SAM" id="MobiDB-lite"/>
    </source>
</evidence>
<comment type="subcellular location">
    <subcellularLocation>
        <location evidence="1">Secreted</location>
    </subcellularLocation>
</comment>
<sequence>MERTCYITVLICTTIVCITQSMILREDHVMPPEPVWPPIDPIGPIRPPIDPEATRLPASTQIPRSTRPPVSLEHPLDLAFIMDTTGSMSSYIHSAKANIRKIVNAIVRSSQSRVRLALVEYRDHQPEDRSFVTRTHDFTESVETMKTWLDNAKAQGGGDTPEAVADALNEAAMLSWNMESTKISIMVSDAPPHALDPSLDSSFHNGCPNEHDPMQTVRELAKLGITLYTVGVEPSINKYKDFFEALAYKTGGQYVPMRNPYQLINVIIGGAQEQLSLNEFTSEVRNEVEKYVADGEEVDESAIAQSVYQRLNARGVQTKHLTKNSKVLEGPSSTAKMLADLSSMADVRKKIGNEVTNVPKPRHGGRLRYRHRIRGSSAFLRSRHTEPEFHRLSSDIRPRYLARGYDRSVSSKLDTEYGVGPRYMSHTYGTKGYSGDLSHAESSREKFTTVESGVSLDQIERLPIDPEEPDMLWPPIDRTEPVRPPIDPPTTRSTRNQQPSVSLEHPLDLAFIMDTTGSMSSYIYSAKANIRKIVNAIVKSSQSRVRLALVE</sequence>
<feature type="domain" description="VWFA" evidence="5">
    <location>
        <begin position="77"/>
        <end position="284"/>
    </location>
</feature>
<reference evidence="6 7" key="1">
    <citation type="submission" date="2020-06" db="EMBL/GenBank/DDBJ databases">
        <authorList>
            <person name="Li R."/>
            <person name="Bekaert M."/>
        </authorList>
    </citation>
    <scope>NUCLEOTIDE SEQUENCE [LARGE SCALE GENOMIC DNA]</scope>
    <source>
        <strain evidence="7">wild</strain>
    </source>
</reference>
<name>A0A6J8E1F2_MYTCO</name>
<dbReference type="GO" id="GO:0005737">
    <property type="term" value="C:cytoplasm"/>
    <property type="evidence" value="ECO:0007669"/>
    <property type="project" value="TreeGrafter"/>
</dbReference>
<dbReference type="Gene3D" id="3.40.50.410">
    <property type="entry name" value="von Willebrand factor, type A domain"/>
    <property type="match status" value="2"/>
</dbReference>
<dbReference type="Proteomes" id="UP000507470">
    <property type="component" value="Unassembled WGS sequence"/>
</dbReference>
<evidence type="ECO:0000256" key="2">
    <source>
        <dbReference type="ARBA" id="ARBA00022525"/>
    </source>
</evidence>
<dbReference type="CDD" id="cd00198">
    <property type="entry name" value="vWFA"/>
    <property type="match status" value="1"/>
</dbReference>
<evidence type="ECO:0000313" key="6">
    <source>
        <dbReference type="EMBL" id="CAC5414280.1"/>
    </source>
</evidence>
<dbReference type="InterPro" id="IPR052969">
    <property type="entry name" value="Thr-specific_kinase-like"/>
</dbReference>
<accession>A0A6J8E1F2</accession>
<gene>
    <name evidence="6" type="ORF">MCOR_47111</name>
</gene>
<keyword evidence="3" id="KW-0732">Signal</keyword>